<organism evidence="1">
    <name type="scientific">human gut metagenome</name>
    <dbReference type="NCBI Taxonomy" id="408170"/>
    <lineage>
        <taxon>unclassified sequences</taxon>
        <taxon>metagenomes</taxon>
        <taxon>organismal metagenomes</taxon>
    </lineage>
</organism>
<reference evidence="1" key="1">
    <citation type="journal article" date="2013" name="Environ. Microbiol.">
        <title>Microbiota from the distal guts of lean and obese adolescents exhibit partial functional redundancy besides clear differences in community structure.</title>
        <authorList>
            <person name="Ferrer M."/>
            <person name="Ruiz A."/>
            <person name="Lanza F."/>
            <person name="Haange S.B."/>
            <person name="Oberbach A."/>
            <person name="Till H."/>
            <person name="Bargiela R."/>
            <person name="Campoy C."/>
            <person name="Segura M.T."/>
            <person name="Richter M."/>
            <person name="von Bergen M."/>
            <person name="Seifert J."/>
            <person name="Suarez A."/>
        </authorList>
    </citation>
    <scope>NUCLEOTIDE SEQUENCE</scope>
</reference>
<dbReference type="Gene3D" id="3.40.50.2300">
    <property type="match status" value="1"/>
</dbReference>
<dbReference type="EMBL" id="AJWY01001546">
    <property type="protein sequence ID" value="EKC79634.1"/>
    <property type="molecule type" value="Genomic_DNA"/>
</dbReference>
<dbReference type="AlphaFoldDB" id="K1UI24"/>
<comment type="caution">
    <text evidence="1">The sequence shown here is derived from an EMBL/GenBank/DDBJ whole genome shotgun (WGS) entry which is preliminary data.</text>
</comment>
<protein>
    <submittedName>
        <fullName evidence="1">Uncharacterized protein</fullName>
    </submittedName>
</protein>
<evidence type="ECO:0000313" key="1">
    <source>
        <dbReference type="EMBL" id="EKC79634.1"/>
    </source>
</evidence>
<sequence>MEEFGEQAENGTYEGAELYGVGYSLKTIALLDNGNIQGLAVPDGYEIGYKSVEEITKRIEHRSYKMQGYITEYQVLGKENFSMDEDLERFLYSYE</sequence>
<proteinExistence type="predicted"/>
<name>K1UI24_9ZZZZ</name>
<gene>
    <name evidence="1" type="ORF">LEA_02235</name>
</gene>
<accession>K1UI24</accession>